<evidence type="ECO:0000259" key="3">
    <source>
        <dbReference type="PROSITE" id="PS50825"/>
    </source>
</evidence>
<dbReference type="CDD" id="cd00146">
    <property type="entry name" value="PKD"/>
    <property type="match status" value="3"/>
</dbReference>
<proteinExistence type="predicted"/>
<keyword evidence="5" id="KW-1185">Reference proteome</keyword>
<dbReference type="InterPro" id="IPR022409">
    <property type="entry name" value="PKD/Chitinase_dom"/>
</dbReference>
<dbReference type="SUPFAM" id="SSF49299">
    <property type="entry name" value="PKD domain"/>
    <property type="match status" value="3"/>
</dbReference>
<feature type="domain" description="HYR" evidence="3">
    <location>
        <begin position="729"/>
        <end position="808"/>
    </location>
</feature>
<dbReference type="InterPro" id="IPR000601">
    <property type="entry name" value="PKD_dom"/>
</dbReference>
<feature type="domain" description="PKD" evidence="2">
    <location>
        <begin position="222"/>
        <end position="277"/>
    </location>
</feature>
<dbReference type="Pfam" id="PF18911">
    <property type="entry name" value="PKD_4"/>
    <property type="match status" value="3"/>
</dbReference>
<dbReference type="PANTHER" id="PTHR24273">
    <property type="entry name" value="FI04643P-RELATED"/>
    <property type="match status" value="1"/>
</dbReference>
<evidence type="ECO:0000313" key="5">
    <source>
        <dbReference type="Proteomes" id="UP000817854"/>
    </source>
</evidence>
<organism evidence="4 5">
    <name type="scientific">Flavobacterium jejuense</name>
    <dbReference type="NCBI Taxonomy" id="1544455"/>
    <lineage>
        <taxon>Bacteria</taxon>
        <taxon>Pseudomonadati</taxon>
        <taxon>Bacteroidota</taxon>
        <taxon>Flavobacteriia</taxon>
        <taxon>Flavobacteriales</taxon>
        <taxon>Flavobacteriaceae</taxon>
        <taxon>Flavobacterium</taxon>
    </lineage>
</organism>
<dbReference type="Pfam" id="PF02494">
    <property type="entry name" value="HYR"/>
    <property type="match status" value="6"/>
</dbReference>
<gene>
    <name evidence="4" type="ORF">FIA58_004715</name>
</gene>
<feature type="domain" description="PKD" evidence="2">
    <location>
        <begin position="26"/>
        <end position="90"/>
    </location>
</feature>
<reference evidence="4" key="1">
    <citation type="submission" date="2019-05" db="EMBL/GenBank/DDBJ databases">
        <authorList>
            <person name="Lianzixin W."/>
        </authorList>
    </citation>
    <scope>NUCLEOTIDE SEQUENCE</scope>
    <source>
        <strain evidence="4">EC11</strain>
    </source>
</reference>
<dbReference type="Pfam" id="PF13585">
    <property type="entry name" value="CHU_C"/>
    <property type="match status" value="1"/>
</dbReference>
<feature type="domain" description="HYR" evidence="3">
    <location>
        <begin position="809"/>
        <end position="886"/>
    </location>
</feature>
<dbReference type="PROSITE" id="PS50093">
    <property type="entry name" value="PKD"/>
    <property type="match status" value="3"/>
</dbReference>
<dbReference type="Gene3D" id="2.60.120.200">
    <property type="match status" value="1"/>
</dbReference>
<evidence type="ECO:0000313" key="4">
    <source>
        <dbReference type="EMBL" id="NHN24974.1"/>
    </source>
</evidence>
<dbReference type="RefSeq" id="WP_140960572.1">
    <property type="nucleotide sequence ID" value="NZ_VEVQ02000002.1"/>
</dbReference>
<evidence type="ECO:0000259" key="2">
    <source>
        <dbReference type="PROSITE" id="PS50093"/>
    </source>
</evidence>
<keyword evidence="1" id="KW-0677">Repeat</keyword>
<dbReference type="SMART" id="SM00089">
    <property type="entry name" value="PKD"/>
    <property type="match status" value="3"/>
</dbReference>
<dbReference type="SUPFAM" id="SSF49899">
    <property type="entry name" value="Concanavalin A-like lectins/glucanases"/>
    <property type="match status" value="1"/>
</dbReference>
<dbReference type="PROSITE" id="PS50825">
    <property type="entry name" value="HYR"/>
    <property type="match status" value="4"/>
</dbReference>
<name>A0ABX0IMD3_9FLAO</name>
<feature type="domain" description="HYR" evidence="3">
    <location>
        <begin position="963"/>
        <end position="1042"/>
    </location>
</feature>
<accession>A0ABX0IMD3</accession>
<dbReference type="PANTHER" id="PTHR24273:SF32">
    <property type="entry name" value="HYALIN"/>
    <property type="match status" value="1"/>
</dbReference>
<feature type="domain" description="PKD" evidence="2">
    <location>
        <begin position="137"/>
        <end position="184"/>
    </location>
</feature>
<dbReference type="InterPro" id="IPR035986">
    <property type="entry name" value="PKD_dom_sf"/>
</dbReference>
<sequence length="1312" mass="137074">MSIKNTITTVFFFLLGIVILQAQTIPDAAFTASPVVGNSTPHTVFFTDQSVIPDTWLWNFGDGGTSTAQNPIHSYTSYGEYTVRLTIEDTMTGLSDFENKVAYIKISKPVADIDAPTFGYFGCAPLTANFIDASVANGAPIVSWLWNFGDGTTSTDQNPSHIYNTPGSYTVSLTVTDSFGNTDTGVFTNAAQAVGPNTNFQANQTLLQPNTSVTFTDLTTFGAPITSWSWNFGDGSTSSVQNPTHTYTTSGDYTVSLTVSDLDGCSRTLTKTAYIKVVACPANLTVNNDAGQCEANVVLPDFEGFTNGNAIDLDGTNDYIAAPLPTVFNNIGANSFTVEMWVTRESPTTTSRLFFAQLDSNNFATILVSLSGVPYLYVNDNSTTYSLDTRTSIPVNQWTHLAFKWNATSKTITVLINGVELQNTVSGGTSSWGNDNRMTIGSRTDSAQFFNGKIDELRIWNQERNNAAIVASMNTCVSETDANLVAYYRLDEASGSTIANDATGNGYTGTLINSDVSTAWTYGAVSCNGYATNDFTNTNNASGVYPIGNTTVTWTATNPAGNTATCTQLITVVDAENPVITCPTSISLNTDLGKCTSTASIGTPTATDNCGVPTVTNDAPTAFPIGDTTVTWTATDSAGNTASCTQIVTVVDAENPVITCPTAITINTDLGQCTSTASIGVATATDNCGVPTVSNDAPTAFSIGDTTVTWTATDSAGNTAICTQIVTVVDTENPVITCPTVITINTDLGQCTSTASIGVATATDNCGVPTVTNDAPTPFPIGNTTVTWTATDSAGNTAICTQIVTVVDAENPIITCPTAITINTDLGQCTSTAAIGVATATDNCGVPTVTNDAPTPFPIGNTTVTWTATDSAGNTNTCTQLVTVIDAENPVITCPTAISINTDLGQCTSTAAIGVATATDNCGVPTVTNDAPTPFPIGNTTVTWTATDSAGNTNTCTQLVTVVDAETPVITCPTAITLNTDLGQCTSTASIGIATATDNCGLPTVTNDAPTAFPIGATTVTWTATDNAGNTTTCTQLVTVVDAELPIVQTQDVTIALDTSGNASITPAMVDNGSTDNCTIATMTLDITSFDCSDITNPVVVTLTVTDASGNTANTTALITVEDTTNPVVITQDVSVALDNSGTATITPEMIDNGSYDACGIQNISLNTTTFNCPRLDEVQLVTLTVTDSNGNSNTADAYISFTGFDLDLDNIADPCDTEQNPDVTPILGISPNNDGQNDTWVIENITNFPKAKIEVFDRNGVSVYNAINYQNNWSGNRNGSGELVPVGSYYFSINIFGDGSLFIKGWLYINY</sequence>
<dbReference type="Gene3D" id="2.60.40.10">
    <property type="entry name" value="Immunoglobulins"/>
    <property type="match status" value="3"/>
</dbReference>
<dbReference type="EMBL" id="VEVQ02000002">
    <property type="protein sequence ID" value="NHN24974.1"/>
    <property type="molecule type" value="Genomic_DNA"/>
</dbReference>
<evidence type="ECO:0000256" key="1">
    <source>
        <dbReference type="ARBA" id="ARBA00022737"/>
    </source>
</evidence>
<dbReference type="Proteomes" id="UP000817854">
    <property type="component" value="Unassembled WGS sequence"/>
</dbReference>
<dbReference type="NCBIfam" id="TIGR04131">
    <property type="entry name" value="Bac_Flav_CTERM"/>
    <property type="match status" value="1"/>
</dbReference>
<protein>
    <submittedName>
        <fullName evidence="4">HYR domain-containing protein</fullName>
    </submittedName>
</protein>
<dbReference type="InterPro" id="IPR013783">
    <property type="entry name" value="Ig-like_fold"/>
</dbReference>
<dbReference type="InterPro" id="IPR003410">
    <property type="entry name" value="HYR_dom"/>
</dbReference>
<reference evidence="4" key="2">
    <citation type="submission" date="2020-02" db="EMBL/GenBank/DDBJ databases">
        <title>Flavobacterium profundi sp. nov., isolated from a deep-sea seamount.</title>
        <authorList>
            <person name="Zhang D.-C."/>
        </authorList>
    </citation>
    <scope>NUCLEOTIDE SEQUENCE</scope>
    <source>
        <strain evidence="4">EC11</strain>
    </source>
</reference>
<dbReference type="Pfam" id="PF13385">
    <property type="entry name" value="Laminin_G_3"/>
    <property type="match status" value="1"/>
</dbReference>
<feature type="domain" description="HYR" evidence="3">
    <location>
        <begin position="573"/>
        <end position="652"/>
    </location>
</feature>
<dbReference type="InterPro" id="IPR013320">
    <property type="entry name" value="ConA-like_dom_sf"/>
</dbReference>
<dbReference type="InterPro" id="IPR026341">
    <property type="entry name" value="T9SS_type_B"/>
</dbReference>
<comment type="caution">
    <text evidence="4">The sequence shown here is derived from an EMBL/GenBank/DDBJ whole genome shotgun (WGS) entry which is preliminary data.</text>
</comment>